<gene>
    <name evidence="4" type="ORF">B4U80_03517</name>
</gene>
<dbReference type="GO" id="GO:0043066">
    <property type="term" value="P:negative regulation of apoptotic process"/>
    <property type="evidence" value="ECO:0007669"/>
    <property type="project" value="TreeGrafter"/>
</dbReference>
<name>A0A443SJ20_9ACAR</name>
<dbReference type="EMBL" id="NCKV01001966">
    <property type="protein sequence ID" value="RWS27510.1"/>
    <property type="molecule type" value="Genomic_DNA"/>
</dbReference>
<dbReference type="InterPro" id="IPR008383">
    <property type="entry name" value="API5"/>
</dbReference>
<evidence type="ECO:0000313" key="5">
    <source>
        <dbReference type="Proteomes" id="UP000288716"/>
    </source>
</evidence>
<keyword evidence="5" id="KW-1185">Reference proteome</keyword>
<dbReference type="Pfam" id="PF05918">
    <property type="entry name" value="API5"/>
    <property type="match status" value="1"/>
</dbReference>
<comment type="similarity">
    <text evidence="1">Belongs to the API5 family.</text>
</comment>
<dbReference type="OrthoDB" id="19224at2759"/>
<organism evidence="4 5">
    <name type="scientific">Leptotrombidium deliense</name>
    <dbReference type="NCBI Taxonomy" id="299467"/>
    <lineage>
        <taxon>Eukaryota</taxon>
        <taxon>Metazoa</taxon>
        <taxon>Ecdysozoa</taxon>
        <taxon>Arthropoda</taxon>
        <taxon>Chelicerata</taxon>
        <taxon>Arachnida</taxon>
        <taxon>Acari</taxon>
        <taxon>Acariformes</taxon>
        <taxon>Trombidiformes</taxon>
        <taxon>Prostigmata</taxon>
        <taxon>Anystina</taxon>
        <taxon>Parasitengona</taxon>
        <taxon>Trombiculoidea</taxon>
        <taxon>Trombiculidae</taxon>
        <taxon>Leptotrombidium</taxon>
    </lineage>
</organism>
<dbReference type="GO" id="GO:0003723">
    <property type="term" value="F:RNA binding"/>
    <property type="evidence" value="ECO:0007669"/>
    <property type="project" value="TreeGrafter"/>
</dbReference>
<proteinExistence type="inferred from homology"/>
<dbReference type="AlphaFoldDB" id="A0A443SJ20"/>
<dbReference type="GO" id="GO:0006915">
    <property type="term" value="P:apoptotic process"/>
    <property type="evidence" value="ECO:0007669"/>
    <property type="project" value="UniProtKB-KW"/>
</dbReference>
<dbReference type="VEuPathDB" id="VectorBase:LDEU004529"/>
<dbReference type="InterPro" id="IPR011989">
    <property type="entry name" value="ARM-like"/>
</dbReference>
<protein>
    <submittedName>
        <fullName evidence="4">Apoptosis inhibitor 5-like protein</fullName>
    </submittedName>
</protein>
<dbReference type="PANTHER" id="PTHR12758:SF19">
    <property type="entry name" value="APOPTOSIS INHIBITOR 5"/>
    <property type="match status" value="1"/>
</dbReference>
<keyword evidence="2" id="KW-0053">Apoptosis</keyword>
<sequence length="538" mass="61158">MTTDANNVTITVNVEELYNKYNVLDEAGDKISEHEDAFNYILSGVKGNANEKRLASQFIAKFFKHFPSYYETAIDALLDLCEDEDIIIRKQAIKDLPTICKECKNFVPKITDILAQLLLAEDPNELQLINTSLVTLCKMHPQGFLSGLFSQIECGDDVTRERVIKFLSLKMKTLPEDLFSRDVQEYFLQESRKVMQDCTKDEFTTFMSLLAGLKISKTVSGQQVLIDIITEQAELENPFDPQDIECVDKVLMCIKQAAPYFSPFVPSNAYLQYLCKQMIPNLEKITETFANDSTGIDLQILQTLAELSPFVQPNNVNLAINLEECLSFVFERLLQFMPLPPLSEQIVEKKEEPSFQLSHVECLMYTFHQLIKHNPTFLSNGDNGEERLKDLKLRLQYLAQGVQNYIKKLKESLTTVKTEERKSEEHRLKCAALRTTSNINLLIKDLFKNPPASKVVVNLSWKPVKKMTPHLPQTFSTPVTKTTQAPTATADTENSGTKRKAVTAPEGSKPKKEFRQFYAPPSGKFSSNITTNFQNMQL</sequence>
<evidence type="ECO:0000256" key="1">
    <source>
        <dbReference type="ARBA" id="ARBA00009515"/>
    </source>
</evidence>
<evidence type="ECO:0000313" key="4">
    <source>
        <dbReference type="EMBL" id="RWS27510.1"/>
    </source>
</evidence>
<feature type="compositionally biased region" description="Polar residues" evidence="3">
    <location>
        <begin position="524"/>
        <end position="538"/>
    </location>
</feature>
<dbReference type="Gene3D" id="1.25.10.10">
    <property type="entry name" value="Leucine-rich Repeat Variant"/>
    <property type="match status" value="1"/>
</dbReference>
<reference evidence="4 5" key="1">
    <citation type="journal article" date="2018" name="Gigascience">
        <title>Genomes of trombidid mites reveal novel predicted allergens and laterally-transferred genes associated with secondary metabolism.</title>
        <authorList>
            <person name="Dong X."/>
            <person name="Chaisiri K."/>
            <person name="Xia D."/>
            <person name="Armstrong S.D."/>
            <person name="Fang Y."/>
            <person name="Donnelly M.J."/>
            <person name="Kadowaki T."/>
            <person name="McGarry J.W."/>
            <person name="Darby A.C."/>
            <person name="Makepeace B.L."/>
        </authorList>
    </citation>
    <scope>NUCLEOTIDE SEQUENCE [LARGE SCALE GENOMIC DNA]</scope>
    <source>
        <strain evidence="4">UoL-UT</strain>
    </source>
</reference>
<feature type="region of interest" description="Disordered" evidence="3">
    <location>
        <begin position="472"/>
        <end position="538"/>
    </location>
</feature>
<dbReference type="InterPro" id="IPR016024">
    <property type="entry name" value="ARM-type_fold"/>
</dbReference>
<accession>A0A443SJ20</accession>
<dbReference type="Proteomes" id="UP000288716">
    <property type="component" value="Unassembled WGS sequence"/>
</dbReference>
<evidence type="ECO:0000256" key="2">
    <source>
        <dbReference type="ARBA" id="ARBA00022703"/>
    </source>
</evidence>
<dbReference type="SUPFAM" id="SSF48371">
    <property type="entry name" value="ARM repeat"/>
    <property type="match status" value="1"/>
</dbReference>
<dbReference type="PANTHER" id="PTHR12758">
    <property type="entry name" value="APOPTOSIS INHIBITOR 5-RELATED"/>
    <property type="match status" value="1"/>
</dbReference>
<feature type="compositionally biased region" description="Polar residues" evidence="3">
    <location>
        <begin position="472"/>
        <end position="495"/>
    </location>
</feature>
<dbReference type="STRING" id="299467.A0A443SJ20"/>
<dbReference type="GO" id="GO:0005634">
    <property type="term" value="C:nucleus"/>
    <property type="evidence" value="ECO:0007669"/>
    <property type="project" value="TreeGrafter"/>
</dbReference>
<evidence type="ECO:0000256" key="3">
    <source>
        <dbReference type="SAM" id="MobiDB-lite"/>
    </source>
</evidence>
<comment type="caution">
    <text evidence="4">The sequence shown here is derived from an EMBL/GenBank/DDBJ whole genome shotgun (WGS) entry which is preliminary data.</text>
</comment>